<comment type="caution">
    <text evidence="3">The sequence shown here is derived from an EMBL/GenBank/DDBJ whole genome shotgun (WGS) entry which is preliminary data.</text>
</comment>
<dbReference type="PANTHER" id="PTHR33096:SF1">
    <property type="entry name" value="CXC1-LIKE CYSTEINE CLUSTER ASSOCIATED WITH KDZ TRANSPOSASES DOMAIN-CONTAINING PROTEIN"/>
    <property type="match status" value="1"/>
</dbReference>
<evidence type="ECO:0000256" key="1">
    <source>
        <dbReference type="SAM" id="MobiDB-lite"/>
    </source>
</evidence>
<dbReference type="PANTHER" id="PTHR33096">
    <property type="entry name" value="CXC2 DOMAIN-CONTAINING PROTEIN"/>
    <property type="match status" value="1"/>
</dbReference>
<feature type="region of interest" description="Disordered" evidence="1">
    <location>
        <begin position="1015"/>
        <end position="1071"/>
    </location>
</feature>
<feature type="region of interest" description="Disordered" evidence="1">
    <location>
        <begin position="60"/>
        <end position="85"/>
    </location>
</feature>
<feature type="compositionally biased region" description="Low complexity" evidence="1">
    <location>
        <begin position="295"/>
        <end position="313"/>
    </location>
</feature>
<sequence length="1071" mass="121241">MAGRFTAKDIEAVKASSSKPTAPTQLFPVKRPSHLPHKNNANKPEPLVFYANGQTLSQRLQKPPKGQVGWRDAPGQQVAQSSPTKRQYGDVALAADDNHVTMDLIPGQETTAAQTSHAVKKTNQWHRWTHEVIPTLVPVFVELMHQTKSLRDTAQLKLQGSDCACVKRSLYIAVVRLNAIEHQRVDVCKCSPAPATLLRAGLFPCSPVYPSLAVDINVLDFAMTLFDTLRVRFGNALEWYTSLQHATQAAVDATLKVVRETVIGPSIPLPSSSPAFPSTTPAGSRPCTPPPPSPSGSDSDSSRSAPATPTAARPVPPAPSGRKRRAPDREHDHESKANPFPDPPPRTRPSDYLISRCPTCFGGLVHDSTAACDIHVCADACFTQKRRRGGPRDPPRRHPNTVFVPEHTTDEMGAHVEDMRPVRGQTKKQARPSEEEDHYEHQDLRVPRTVLDDCRDSFIAADEKREKASAKFFEDTGVMGLLCRHDRVLWLVNMRSSSEKQYFVLVLLETLFQHLPLNIHIAPWVVATIHCMTGYIAYVVQLHLRIGILYDIACQLHRSCVKYKFMERYMDRMIFAVSVFHAFGHRWPCQLIYHPMKCCGFGHTNGEGCERFWHSISKLIAYLRVTGYHVRLYTIDSQIQHADKMSLGRMGSWILRRTEHCENKMREARADLVTCGVPVPQLRVQWADQVKIQTQPLKSQSKNAAKQAVDTIIAARAKQQQLRQRWKALSETQVNEDADAEAHDYATTHVQDTLKAWETQAAKTKQLERTLGVNDSTILKKLKFTDYYTARMNARALKDRLRARLRDRKFEMDPIEHSVRHTRSENQRNEHAGAAIKRREPNISRLVQTYNKLCEQIQSLISKKKAPAHSVAPLPVPSKGIYQLDVDDVIWQDLGLDEEESRPPLWLSNKNVRTGIRAMLMVDRCNEESACLAREHAHLFVWFQNEWKTIQIAIAQSEGAVRYQMERRREELLQLCVLWRKLLDRIPLPTEQQWGPTDDEFLVCEVAEATTAWGNGEQVMMESEGEDSSDEDEQEDEDEAIFHVVAAVERADNHRAGDEEDVLSWDDDAEL</sequence>
<dbReference type="Pfam" id="PF18803">
    <property type="entry name" value="CxC2"/>
    <property type="match status" value="1"/>
</dbReference>
<evidence type="ECO:0000259" key="2">
    <source>
        <dbReference type="Pfam" id="PF18803"/>
    </source>
</evidence>
<feature type="compositionally biased region" description="Acidic residues" evidence="1">
    <location>
        <begin position="1023"/>
        <end position="1039"/>
    </location>
</feature>
<feature type="compositionally biased region" description="Basic and acidic residues" evidence="1">
    <location>
        <begin position="407"/>
        <end position="421"/>
    </location>
</feature>
<dbReference type="AlphaFoldDB" id="A0AAD7FJK7"/>
<evidence type="ECO:0000313" key="3">
    <source>
        <dbReference type="EMBL" id="KAJ7627411.1"/>
    </source>
</evidence>
<protein>
    <recommendedName>
        <fullName evidence="2">CxC2-like cysteine cluster KDZ transposase-associated domain-containing protein</fullName>
    </recommendedName>
</protein>
<dbReference type="Pfam" id="PF18758">
    <property type="entry name" value="KDZ"/>
    <property type="match status" value="1"/>
</dbReference>
<feature type="compositionally biased region" description="Basic and acidic residues" evidence="1">
    <location>
        <begin position="1"/>
        <end position="12"/>
    </location>
</feature>
<keyword evidence="4" id="KW-1185">Reference proteome</keyword>
<reference evidence="3" key="1">
    <citation type="submission" date="2023-03" db="EMBL/GenBank/DDBJ databases">
        <title>Massive genome expansion in bonnet fungi (Mycena s.s.) driven by repeated elements and novel gene families across ecological guilds.</title>
        <authorList>
            <consortium name="Lawrence Berkeley National Laboratory"/>
            <person name="Harder C.B."/>
            <person name="Miyauchi S."/>
            <person name="Viragh M."/>
            <person name="Kuo A."/>
            <person name="Thoen E."/>
            <person name="Andreopoulos B."/>
            <person name="Lu D."/>
            <person name="Skrede I."/>
            <person name="Drula E."/>
            <person name="Henrissat B."/>
            <person name="Morin E."/>
            <person name="Kohler A."/>
            <person name="Barry K."/>
            <person name="LaButti K."/>
            <person name="Morin E."/>
            <person name="Salamov A."/>
            <person name="Lipzen A."/>
            <person name="Mereny Z."/>
            <person name="Hegedus B."/>
            <person name="Baldrian P."/>
            <person name="Stursova M."/>
            <person name="Weitz H."/>
            <person name="Taylor A."/>
            <person name="Grigoriev I.V."/>
            <person name="Nagy L.G."/>
            <person name="Martin F."/>
            <person name="Kauserud H."/>
        </authorList>
    </citation>
    <scope>NUCLEOTIDE SEQUENCE</scope>
    <source>
        <strain evidence="3">9284</strain>
    </source>
</reference>
<feature type="compositionally biased region" description="Polar residues" evidence="1">
    <location>
        <begin position="15"/>
        <end position="24"/>
    </location>
</feature>
<name>A0AAD7FJK7_9AGAR</name>
<feature type="compositionally biased region" description="Acidic residues" evidence="1">
    <location>
        <begin position="1058"/>
        <end position="1071"/>
    </location>
</feature>
<proteinExistence type="predicted"/>
<dbReference type="EMBL" id="JARKIF010000011">
    <property type="protein sequence ID" value="KAJ7627411.1"/>
    <property type="molecule type" value="Genomic_DNA"/>
</dbReference>
<dbReference type="Proteomes" id="UP001221142">
    <property type="component" value="Unassembled WGS sequence"/>
</dbReference>
<feature type="compositionally biased region" description="Low complexity" evidence="1">
    <location>
        <begin position="268"/>
        <end position="286"/>
    </location>
</feature>
<feature type="domain" description="CxC2-like cysteine cluster KDZ transposase-associated" evidence="2">
    <location>
        <begin position="154"/>
        <end position="248"/>
    </location>
</feature>
<evidence type="ECO:0000313" key="4">
    <source>
        <dbReference type="Proteomes" id="UP001221142"/>
    </source>
</evidence>
<dbReference type="InterPro" id="IPR041457">
    <property type="entry name" value="CxC2_KDZ-assoc"/>
</dbReference>
<feature type="region of interest" description="Disordered" evidence="1">
    <location>
        <begin position="385"/>
        <end position="442"/>
    </location>
</feature>
<gene>
    <name evidence="3" type="ORF">FB45DRAFT_1029756</name>
</gene>
<accession>A0AAD7FJK7</accession>
<feature type="region of interest" description="Disordered" evidence="1">
    <location>
        <begin position="268"/>
        <end position="349"/>
    </location>
</feature>
<feature type="region of interest" description="Disordered" evidence="1">
    <location>
        <begin position="1"/>
        <end position="45"/>
    </location>
</feature>
<feature type="compositionally biased region" description="Basic and acidic residues" evidence="1">
    <location>
        <begin position="327"/>
        <end position="336"/>
    </location>
</feature>
<organism evidence="3 4">
    <name type="scientific">Roridomyces roridus</name>
    <dbReference type="NCBI Taxonomy" id="1738132"/>
    <lineage>
        <taxon>Eukaryota</taxon>
        <taxon>Fungi</taxon>
        <taxon>Dikarya</taxon>
        <taxon>Basidiomycota</taxon>
        <taxon>Agaricomycotina</taxon>
        <taxon>Agaricomycetes</taxon>
        <taxon>Agaricomycetidae</taxon>
        <taxon>Agaricales</taxon>
        <taxon>Marasmiineae</taxon>
        <taxon>Mycenaceae</taxon>
        <taxon>Roridomyces</taxon>
    </lineage>
</organism>
<dbReference type="InterPro" id="IPR040521">
    <property type="entry name" value="KDZ"/>
</dbReference>